<evidence type="ECO:0000313" key="1">
    <source>
        <dbReference type="EMBL" id="AFK47731.1"/>
    </source>
</evidence>
<proteinExistence type="evidence at transcript level"/>
<accession>I3T5D9</accession>
<name>I3T5D9_LOTJA</name>
<dbReference type="AlphaFoldDB" id="I3T5D9"/>
<protein>
    <submittedName>
        <fullName evidence="1">Uncharacterized protein</fullName>
    </submittedName>
</protein>
<sequence length="88" mass="10379">MEQVSMYLLLGPREKLLTHTLKKLPKMLLHPKPQGHCNLRLLLLNLHIFIVQIHHLCLEHQLLVCLYHLGIIGLYHHLVCHQGQEIWD</sequence>
<organism evidence="1">
    <name type="scientific">Lotus japonicus</name>
    <name type="common">Lotus corniculatus var. japonicus</name>
    <dbReference type="NCBI Taxonomy" id="34305"/>
    <lineage>
        <taxon>Eukaryota</taxon>
        <taxon>Viridiplantae</taxon>
        <taxon>Streptophyta</taxon>
        <taxon>Embryophyta</taxon>
        <taxon>Tracheophyta</taxon>
        <taxon>Spermatophyta</taxon>
        <taxon>Magnoliopsida</taxon>
        <taxon>eudicotyledons</taxon>
        <taxon>Gunneridae</taxon>
        <taxon>Pentapetalae</taxon>
        <taxon>rosids</taxon>
        <taxon>fabids</taxon>
        <taxon>Fabales</taxon>
        <taxon>Fabaceae</taxon>
        <taxon>Papilionoideae</taxon>
        <taxon>50 kb inversion clade</taxon>
        <taxon>NPAAA clade</taxon>
        <taxon>Hologalegina</taxon>
        <taxon>robinioid clade</taxon>
        <taxon>Loteae</taxon>
        <taxon>Lotus</taxon>
    </lineage>
</organism>
<dbReference type="EMBL" id="BT147937">
    <property type="protein sequence ID" value="AFK47731.1"/>
    <property type="molecule type" value="mRNA"/>
</dbReference>
<reference evidence="1" key="1">
    <citation type="submission" date="2012-05" db="EMBL/GenBank/DDBJ databases">
        <authorList>
            <person name="Krishnakumar V."/>
            <person name="Cheung F."/>
            <person name="Xiao Y."/>
            <person name="Chan A."/>
            <person name="Moskal W.A."/>
            <person name="Town C.D."/>
        </authorList>
    </citation>
    <scope>NUCLEOTIDE SEQUENCE</scope>
</reference>